<evidence type="ECO:0000313" key="1">
    <source>
        <dbReference type="EMBL" id="GIX81456.1"/>
    </source>
</evidence>
<keyword evidence="2" id="KW-1185">Reference proteome</keyword>
<reference evidence="1 2" key="1">
    <citation type="submission" date="2021-06" db="EMBL/GenBank/DDBJ databases">
        <title>Caerostris extrusa draft genome.</title>
        <authorList>
            <person name="Kono N."/>
            <person name="Arakawa K."/>
        </authorList>
    </citation>
    <scope>NUCLEOTIDE SEQUENCE [LARGE SCALE GENOMIC DNA]</scope>
</reference>
<dbReference type="EMBL" id="BPLR01003131">
    <property type="protein sequence ID" value="GIX81456.1"/>
    <property type="molecule type" value="Genomic_DNA"/>
</dbReference>
<comment type="caution">
    <text evidence="1">The sequence shown here is derived from an EMBL/GenBank/DDBJ whole genome shotgun (WGS) entry which is preliminary data.</text>
</comment>
<dbReference type="AlphaFoldDB" id="A0AAV4NBX6"/>
<dbReference type="Proteomes" id="UP001054945">
    <property type="component" value="Unassembled WGS sequence"/>
</dbReference>
<proteinExistence type="predicted"/>
<gene>
    <name evidence="1" type="ORF">CEXT_540571</name>
</gene>
<evidence type="ECO:0000313" key="2">
    <source>
        <dbReference type="Proteomes" id="UP001054945"/>
    </source>
</evidence>
<accession>A0AAV4NBX6</accession>
<organism evidence="1 2">
    <name type="scientific">Caerostris extrusa</name>
    <name type="common">Bark spider</name>
    <name type="synonym">Caerostris bankana</name>
    <dbReference type="NCBI Taxonomy" id="172846"/>
    <lineage>
        <taxon>Eukaryota</taxon>
        <taxon>Metazoa</taxon>
        <taxon>Ecdysozoa</taxon>
        <taxon>Arthropoda</taxon>
        <taxon>Chelicerata</taxon>
        <taxon>Arachnida</taxon>
        <taxon>Araneae</taxon>
        <taxon>Araneomorphae</taxon>
        <taxon>Entelegynae</taxon>
        <taxon>Araneoidea</taxon>
        <taxon>Araneidae</taxon>
        <taxon>Caerostris</taxon>
    </lineage>
</organism>
<sequence>MFGRVTGKSDGYRQDVARESVVLTYPFIHCRIEPSCLSTVSRAKRARVINILARGTSSTNTINFAAEHQFILNPNLIEESLVPGLVEQAGPSTPEAAFLARDLLSFGQKITSDVQVIRRELQGDRYLFSHVRQTGISATGADAHYAFRMEMFESYSEHQFILNPNLIEESLVPGLAEQAGPYDPRGYVPRARFAFLARRLQATYR</sequence>
<name>A0AAV4NBX6_CAEEX</name>
<protein>
    <submittedName>
        <fullName evidence="1">Uncharacterized protein</fullName>
    </submittedName>
</protein>